<feature type="region of interest" description="Disordered" evidence="1">
    <location>
        <begin position="28"/>
        <end position="67"/>
    </location>
</feature>
<feature type="compositionally biased region" description="Polar residues" evidence="1">
    <location>
        <begin position="41"/>
        <end position="58"/>
    </location>
</feature>
<protein>
    <submittedName>
        <fullName evidence="2">Uncharacterized protein</fullName>
    </submittedName>
</protein>
<proteinExistence type="predicted"/>
<dbReference type="RefSeq" id="WP_130458498.1">
    <property type="nucleotide sequence ID" value="NZ_SHKM01000001.1"/>
</dbReference>
<reference evidence="2 3" key="1">
    <citation type="submission" date="2019-02" db="EMBL/GenBank/DDBJ databases">
        <title>Genomic Encyclopedia of Type Strains, Phase IV (KMG-IV): sequencing the most valuable type-strain genomes for metagenomic binning, comparative biology and taxonomic classification.</title>
        <authorList>
            <person name="Goeker M."/>
        </authorList>
    </citation>
    <scope>NUCLEOTIDE SEQUENCE [LARGE SCALE GENOMIC DNA]</scope>
    <source>
        <strain evidence="2 3">DSM 21223</strain>
    </source>
</reference>
<organism evidence="2 3">
    <name type="scientific">Azospira oryzae</name>
    <dbReference type="NCBI Taxonomy" id="146939"/>
    <lineage>
        <taxon>Bacteria</taxon>
        <taxon>Pseudomonadati</taxon>
        <taxon>Pseudomonadota</taxon>
        <taxon>Betaproteobacteria</taxon>
        <taxon>Rhodocyclales</taxon>
        <taxon>Rhodocyclaceae</taxon>
        <taxon>Azospira</taxon>
    </lineage>
</organism>
<dbReference type="EMBL" id="SHKM01000001">
    <property type="protein sequence ID" value="RZT89859.1"/>
    <property type="molecule type" value="Genomic_DNA"/>
</dbReference>
<evidence type="ECO:0000256" key="1">
    <source>
        <dbReference type="SAM" id="MobiDB-lite"/>
    </source>
</evidence>
<gene>
    <name evidence="2" type="ORF">EV678_0659</name>
</gene>
<keyword evidence="3" id="KW-1185">Reference proteome</keyword>
<evidence type="ECO:0000313" key="3">
    <source>
        <dbReference type="Proteomes" id="UP000292136"/>
    </source>
</evidence>
<accession>A0ABY0IQL4</accession>
<name>A0ABY0IQL4_9RHOO</name>
<comment type="caution">
    <text evidence="2">The sequence shown here is derived from an EMBL/GenBank/DDBJ whole genome shotgun (WGS) entry which is preliminary data.</text>
</comment>
<sequence length="67" mass="6768">MGIKPISNGNMFAIVARTNLAARLGLQSQPAAPVAGDKGDSQNPAQAPSPVVNGQGQVTGRIIDTQA</sequence>
<evidence type="ECO:0000313" key="2">
    <source>
        <dbReference type="EMBL" id="RZT89859.1"/>
    </source>
</evidence>
<dbReference type="Proteomes" id="UP000292136">
    <property type="component" value="Unassembled WGS sequence"/>
</dbReference>